<organism evidence="1 2">
    <name type="scientific">Paraburkholderia rhynchosiae</name>
    <dbReference type="NCBI Taxonomy" id="487049"/>
    <lineage>
        <taxon>Bacteria</taxon>
        <taxon>Pseudomonadati</taxon>
        <taxon>Pseudomonadota</taxon>
        <taxon>Betaproteobacteria</taxon>
        <taxon>Burkholderiales</taxon>
        <taxon>Burkholderiaceae</taxon>
        <taxon>Paraburkholderia</taxon>
    </lineage>
</organism>
<dbReference type="EMBL" id="JAQQDW010000049">
    <property type="protein sequence ID" value="MFM0106172.1"/>
    <property type="molecule type" value="Genomic_DNA"/>
</dbReference>
<protein>
    <submittedName>
        <fullName evidence="1">Uncharacterized protein</fullName>
    </submittedName>
</protein>
<sequence>MDKNIAGYCGYIGSVSFVAYRPAIALLIGVVIGLTLASRADERREHRASRRLRTSMTWK</sequence>
<reference evidence="1 2" key="1">
    <citation type="journal article" date="2024" name="Chem. Sci.">
        <title>Discovery of megapolipeptins by genome mining of a Burkholderiales bacteria collection.</title>
        <authorList>
            <person name="Paulo B.S."/>
            <person name="Recchia M.J.J."/>
            <person name="Lee S."/>
            <person name="Fergusson C.H."/>
            <person name="Romanowski S.B."/>
            <person name="Hernandez A."/>
            <person name="Krull N."/>
            <person name="Liu D.Y."/>
            <person name="Cavanagh H."/>
            <person name="Bos A."/>
            <person name="Gray C.A."/>
            <person name="Murphy B.T."/>
            <person name="Linington R.G."/>
            <person name="Eustaquio A.S."/>
        </authorList>
    </citation>
    <scope>NUCLEOTIDE SEQUENCE [LARGE SCALE GENOMIC DNA]</scope>
    <source>
        <strain evidence="1 2">RL18-126-BIB-B</strain>
    </source>
</reference>
<proteinExistence type="predicted"/>
<name>A0ACC7NFF3_9BURK</name>
<keyword evidence="2" id="KW-1185">Reference proteome</keyword>
<evidence type="ECO:0000313" key="1">
    <source>
        <dbReference type="EMBL" id="MFM0106172.1"/>
    </source>
</evidence>
<dbReference type="Proteomes" id="UP001629235">
    <property type="component" value="Unassembled WGS sequence"/>
</dbReference>
<accession>A0ACC7NFF3</accession>
<gene>
    <name evidence="1" type="ORF">PQR01_22430</name>
</gene>
<comment type="caution">
    <text evidence="1">The sequence shown here is derived from an EMBL/GenBank/DDBJ whole genome shotgun (WGS) entry which is preliminary data.</text>
</comment>
<evidence type="ECO:0000313" key="2">
    <source>
        <dbReference type="Proteomes" id="UP001629235"/>
    </source>
</evidence>